<dbReference type="PANTHER" id="PTHR30269:SF38">
    <property type="entry name" value="SULFITE EXPORTER TAUE_SAFE"/>
    <property type="match status" value="1"/>
</dbReference>
<evidence type="ECO:0000256" key="4">
    <source>
        <dbReference type="ARBA" id="ARBA00022475"/>
    </source>
</evidence>
<evidence type="ECO:0000256" key="8">
    <source>
        <dbReference type="RuleBase" id="RU363041"/>
    </source>
</evidence>
<keyword evidence="10" id="KW-1185">Reference proteome</keyword>
<feature type="transmembrane region" description="Helical" evidence="8">
    <location>
        <begin position="198"/>
        <end position="217"/>
    </location>
</feature>
<gene>
    <name evidence="9" type="ORF">F0U60_32880</name>
</gene>
<dbReference type="PANTHER" id="PTHR30269">
    <property type="entry name" value="TRANSMEMBRANE PROTEIN YFCA"/>
    <property type="match status" value="1"/>
</dbReference>
<keyword evidence="7 8" id="KW-0472">Membrane</keyword>
<dbReference type="InterPro" id="IPR002781">
    <property type="entry name" value="TM_pro_TauE-like"/>
</dbReference>
<evidence type="ECO:0000256" key="2">
    <source>
        <dbReference type="ARBA" id="ARBA00009142"/>
    </source>
</evidence>
<feature type="transmembrane region" description="Helical" evidence="8">
    <location>
        <begin position="172"/>
        <end position="192"/>
    </location>
</feature>
<feature type="transmembrane region" description="Helical" evidence="8">
    <location>
        <begin position="104"/>
        <end position="125"/>
    </location>
</feature>
<dbReference type="EMBL" id="CP043494">
    <property type="protein sequence ID" value="WNG48388.1"/>
    <property type="molecule type" value="Genomic_DNA"/>
</dbReference>
<name>A0ABY9WZ21_9BACT</name>
<evidence type="ECO:0000256" key="7">
    <source>
        <dbReference type="ARBA" id="ARBA00023136"/>
    </source>
</evidence>
<proteinExistence type="inferred from homology"/>
<evidence type="ECO:0000256" key="5">
    <source>
        <dbReference type="ARBA" id="ARBA00022692"/>
    </source>
</evidence>
<protein>
    <recommendedName>
        <fullName evidence="8">Probable membrane transporter protein</fullName>
    </recommendedName>
</protein>
<evidence type="ECO:0000256" key="6">
    <source>
        <dbReference type="ARBA" id="ARBA00022989"/>
    </source>
</evidence>
<evidence type="ECO:0000256" key="3">
    <source>
        <dbReference type="ARBA" id="ARBA00022448"/>
    </source>
</evidence>
<evidence type="ECO:0000313" key="9">
    <source>
        <dbReference type="EMBL" id="WNG48388.1"/>
    </source>
</evidence>
<keyword evidence="3" id="KW-0813">Transport</keyword>
<dbReference type="InterPro" id="IPR052017">
    <property type="entry name" value="TSUP"/>
</dbReference>
<feature type="transmembrane region" description="Helical" evidence="8">
    <location>
        <begin position="229"/>
        <end position="249"/>
    </location>
</feature>
<accession>A0ABY9WZ21</accession>
<evidence type="ECO:0000256" key="1">
    <source>
        <dbReference type="ARBA" id="ARBA00004651"/>
    </source>
</evidence>
<feature type="transmembrane region" description="Helical" evidence="8">
    <location>
        <begin position="45"/>
        <end position="64"/>
    </location>
</feature>
<dbReference type="RefSeq" id="WP_395805843.1">
    <property type="nucleotide sequence ID" value="NZ_CP043494.1"/>
</dbReference>
<comment type="similarity">
    <text evidence="2 8">Belongs to the 4-toluene sulfonate uptake permease (TSUP) (TC 2.A.102) family.</text>
</comment>
<keyword evidence="4 8" id="KW-1003">Cell membrane</keyword>
<organism evidence="9 10">
    <name type="scientific">Archangium minus</name>
    <dbReference type="NCBI Taxonomy" id="83450"/>
    <lineage>
        <taxon>Bacteria</taxon>
        <taxon>Pseudomonadati</taxon>
        <taxon>Myxococcota</taxon>
        <taxon>Myxococcia</taxon>
        <taxon>Myxococcales</taxon>
        <taxon>Cystobacterineae</taxon>
        <taxon>Archangiaceae</taxon>
        <taxon>Archangium</taxon>
    </lineage>
</organism>
<dbReference type="Proteomes" id="UP001611383">
    <property type="component" value="Chromosome"/>
</dbReference>
<evidence type="ECO:0000313" key="10">
    <source>
        <dbReference type="Proteomes" id="UP001611383"/>
    </source>
</evidence>
<comment type="subcellular location">
    <subcellularLocation>
        <location evidence="1 8">Cell membrane</location>
        <topology evidence="1 8">Multi-pass membrane protein</topology>
    </subcellularLocation>
</comment>
<sequence>MPSFTPAELTLFLTALLAALVNGALGYGFSSITVPVALGFVANRVLNPALVLLELVLNLASLFLNRRSLPAVWRRMLPLIAGLLPGVIVGGLFLTMVAAVALKAATYVVLLPLILLQAAGVRWPIRNERAIGVPFGLGLGLLYSTTTISGPPLALLLNNQGLAQDEFRAAIALIRVAESSLTLVTYLFLGLYGSSSLGLFWLLLPAVAIGLPLGRVLLRRVSKEAFRRLCMGVDAALVSVGLGFALQQLGWVDRAVSYAVTAAIGGFIVGSAWQRFLLLRKNQVTSP</sequence>
<dbReference type="Pfam" id="PF01925">
    <property type="entry name" value="TauE"/>
    <property type="match status" value="1"/>
</dbReference>
<reference evidence="9 10" key="1">
    <citation type="submission" date="2019-08" db="EMBL/GenBank/DDBJ databases">
        <title>Archangium and Cystobacter genomes.</title>
        <authorList>
            <person name="Chen I.-C.K."/>
            <person name="Wielgoss S."/>
        </authorList>
    </citation>
    <scope>NUCLEOTIDE SEQUENCE [LARGE SCALE GENOMIC DNA]</scope>
    <source>
        <strain evidence="9 10">Cbm 6</strain>
    </source>
</reference>
<feature type="transmembrane region" description="Helical" evidence="8">
    <location>
        <begin position="76"/>
        <end position="98"/>
    </location>
</feature>
<keyword evidence="6 8" id="KW-1133">Transmembrane helix</keyword>
<feature type="transmembrane region" description="Helical" evidence="8">
    <location>
        <begin position="255"/>
        <end position="273"/>
    </location>
</feature>
<keyword evidence="5 8" id="KW-0812">Transmembrane</keyword>